<dbReference type="InterPro" id="IPR050354">
    <property type="entry name" value="F-box/kelch-repeat_ARATH"/>
</dbReference>
<evidence type="ECO:0000313" key="1">
    <source>
        <dbReference type="EMBL" id="OMP14112.1"/>
    </source>
</evidence>
<dbReference type="Gene3D" id="2.120.10.80">
    <property type="entry name" value="Kelch-type beta propeller"/>
    <property type="match status" value="1"/>
</dbReference>
<dbReference type="PANTHER" id="PTHR24414:SF199">
    <property type="entry name" value="F-BOX_KELCH-REPEAT PROTEIN SKIP6-LIKE"/>
    <property type="match status" value="1"/>
</dbReference>
<dbReference type="AlphaFoldDB" id="A0A1R3L437"/>
<comment type="caution">
    <text evidence="1">The sequence shown here is derived from an EMBL/GenBank/DDBJ whole genome shotgun (WGS) entry which is preliminary data.</text>
</comment>
<dbReference type="OrthoDB" id="1480588at2759"/>
<dbReference type="EMBL" id="AWUE01001998">
    <property type="protein sequence ID" value="OMP14112.1"/>
    <property type="molecule type" value="Genomic_DNA"/>
</dbReference>
<accession>A0A1R3L437</accession>
<sequence>MVATEAVMQKAQNPLACAVDGKIYVFGGVWHGPFHGEVYDPAEDKWDSLPPLADLWGYRPLSPMNVVLDDPKEANNKLILVHIRETKPLYAYNVRRGIWETFDGEFGFLDSVKEFRTSPLYGMGPTNVVVDNFLYCYSTGRGFLAYDLYGKKWHPLNGKVWHHIHGILEKESDGFRNYMNPALFHLGGNTLCFLWSYGVFCGVLPDVSPDDIVGCAKFKLDDKSSERESSLRSLAYFRHADHACGPLHYVLL</sequence>
<dbReference type="SUPFAM" id="SSF117281">
    <property type="entry name" value="Kelch motif"/>
    <property type="match status" value="1"/>
</dbReference>
<gene>
    <name evidence="1" type="ORF">COLO4_00289</name>
</gene>
<dbReference type="Proteomes" id="UP000187203">
    <property type="component" value="Unassembled WGS sequence"/>
</dbReference>
<name>A0A1R3L437_9ROSI</name>
<reference evidence="2" key="1">
    <citation type="submission" date="2013-09" db="EMBL/GenBank/DDBJ databases">
        <title>Corchorus olitorius genome sequencing.</title>
        <authorList>
            <person name="Alam M."/>
            <person name="Haque M.S."/>
            <person name="Islam M.S."/>
            <person name="Emdad E.M."/>
            <person name="Islam M.M."/>
            <person name="Ahmed B."/>
            <person name="Halim A."/>
            <person name="Hossen Q.M.M."/>
            <person name="Hossain M.Z."/>
            <person name="Ahmed R."/>
            <person name="Khan M.M."/>
            <person name="Islam R."/>
            <person name="Rashid M.M."/>
            <person name="Khan S.A."/>
            <person name="Rahman M.S."/>
            <person name="Alam M."/>
            <person name="Yahiya A.S."/>
            <person name="Khan M.S."/>
            <person name="Azam M.S."/>
            <person name="Haque T."/>
            <person name="Lashkar M.Z.H."/>
            <person name="Akhand A.I."/>
            <person name="Morshed G."/>
            <person name="Roy S."/>
            <person name="Uddin K.S."/>
            <person name="Rabeya T."/>
            <person name="Hossain A.S."/>
            <person name="Chowdhury A."/>
            <person name="Snigdha A.R."/>
            <person name="Mortoza M.S."/>
            <person name="Matin S.A."/>
            <person name="Hoque S.M.E."/>
            <person name="Islam M.K."/>
            <person name="Roy D.K."/>
            <person name="Haider R."/>
            <person name="Moosa M.M."/>
            <person name="Elias S.M."/>
            <person name="Hasan A.M."/>
            <person name="Jahan S."/>
            <person name="Shafiuddin M."/>
            <person name="Mahmood N."/>
            <person name="Shommy N.S."/>
        </authorList>
    </citation>
    <scope>NUCLEOTIDE SEQUENCE [LARGE SCALE GENOMIC DNA]</scope>
    <source>
        <strain evidence="2">cv. O-4</strain>
    </source>
</reference>
<dbReference type="Pfam" id="PF01344">
    <property type="entry name" value="Kelch_1"/>
    <property type="match status" value="1"/>
</dbReference>
<dbReference type="InterPro" id="IPR015915">
    <property type="entry name" value="Kelch-typ_b-propeller"/>
</dbReference>
<keyword evidence="2" id="KW-1185">Reference proteome</keyword>
<protein>
    <submittedName>
        <fullName evidence="1">Kelch repeat type 1</fullName>
    </submittedName>
</protein>
<organism evidence="1 2">
    <name type="scientific">Corchorus olitorius</name>
    <dbReference type="NCBI Taxonomy" id="93759"/>
    <lineage>
        <taxon>Eukaryota</taxon>
        <taxon>Viridiplantae</taxon>
        <taxon>Streptophyta</taxon>
        <taxon>Embryophyta</taxon>
        <taxon>Tracheophyta</taxon>
        <taxon>Spermatophyta</taxon>
        <taxon>Magnoliopsida</taxon>
        <taxon>eudicotyledons</taxon>
        <taxon>Gunneridae</taxon>
        <taxon>Pentapetalae</taxon>
        <taxon>rosids</taxon>
        <taxon>malvids</taxon>
        <taxon>Malvales</taxon>
        <taxon>Malvaceae</taxon>
        <taxon>Grewioideae</taxon>
        <taxon>Apeibeae</taxon>
        <taxon>Corchorus</taxon>
    </lineage>
</organism>
<evidence type="ECO:0000313" key="2">
    <source>
        <dbReference type="Proteomes" id="UP000187203"/>
    </source>
</evidence>
<dbReference type="InterPro" id="IPR006652">
    <property type="entry name" value="Kelch_1"/>
</dbReference>
<proteinExistence type="predicted"/>
<dbReference type="PANTHER" id="PTHR24414">
    <property type="entry name" value="F-BOX/KELCH-REPEAT PROTEIN SKIP4"/>
    <property type="match status" value="1"/>
</dbReference>